<name>A0A7X0VTF0_9CLOT</name>
<dbReference type="GeneID" id="65311229"/>
<proteinExistence type="predicted"/>
<dbReference type="AlphaFoldDB" id="A0A7X0VTF0"/>
<organism evidence="1 2">
    <name type="scientific">Clostridium gasigenes</name>
    <dbReference type="NCBI Taxonomy" id="94869"/>
    <lineage>
        <taxon>Bacteria</taxon>
        <taxon>Bacillati</taxon>
        <taxon>Bacillota</taxon>
        <taxon>Clostridia</taxon>
        <taxon>Eubacteriales</taxon>
        <taxon>Clostridiaceae</taxon>
        <taxon>Clostridium</taxon>
    </lineage>
</organism>
<dbReference type="RefSeq" id="WP_167865300.1">
    <property type="nucleotide sequence ID" value="NZ_CP071376.1"/>
</dbReference>
<dbReference type="EMBL" id="JACKWY010000007">
    <property type="protein sequence ID" value="MBB6715516.1"/>
    <property type="molecule type" value="Genomic_DNA"/>
</dbReference>
<evidence type="ECO:0000313" key="2">
    <source>
        <dbReference type="Proteomes" id="UP000585258"/>
    </source>
</evidence>
<reference evidence="1 2" key="1">
    <citation type="submission" date="2020-08" db="EMBL/GenBank/DDBJ databases">
        <title>Clostridia isolated from Swiss meat.</title>
        <authorList>
            <person name="Wambui J."/>
            <person name="Stevens M.J.A."/>
            <person name="Stephan R."/>
        </authorList>
    </citation>
    <scope>NUCLEOTIDE SEQUENCE [LARGE SCALE GENOMIC DNA]</scope>
    <source>
        <strain evidence="1 2">CM001</strain>
    </source>
</reference>
<gene>
    <name evidence="1" type="ORF">H7E68_12440</name>
</gene>
<evidence type="ECO:0000313" key="1">
    <source>
        <dbReference type="EMBL" id="MBB6715516.1"/>
    </source>
</evidence>
<protein>
    <submittedName>
        <fullName evidence="1">Uncharacterized protein</fullName>
    </submittedName>
</protein>
<accession>A0A7X0VTF0</accession>
<sequence length="77" mass="9345">MSKNSKVDKGYEPIYWNLSYRRKFIRTLWVIPFGVIAMLLQWFIIDNFILNIIVTITIVIGLTIQLMYTYLKWKRNE</sequence>
<dbReference type="Proteomes" id="UP000585258">
    <property type="component" value="Unassembled WGS sequence"/>
</dbReference>
<comment type="caution">
    <text evidence="1">The sequence shown here is derived from an EMBL/GenBank/DDBJ whole genome shotgun (WGS) entry which is preliminary data.</text>
</comment>